<evidence type="ECO:0000313" key="3">
    <source>
        <dbReference type="RefSeq" id="XP_021808950.1"/>
    </source>
</evidence>
<dbReference type="AlphaFoldDB" id="A0A6P5RVU7"/>
<organism evidence="2 3">
    <name type="scientific">Prunus avium</name>
    <name type="common">Cherry</name>
    <name type="synonym">Cerasus avium</name>
    <dbReference type="NCBI Taxonomy" id="42229"/>
    <lineage>
        <taxon>Eukaryota</taxon>
        <taxon>Viridiplantae</taxon>
        <taxon>Streptophyta</taxon>
        <taxon>Embryophyta</taxon>
        <taxon>Tracheophyta</taxon>
        <taxon>Spermatophyta</taxon>
        <taxon>Magnoliopsida</taxon>
        <taxon>eudicotyledons</taxon>
        <taxon>Gunneridae</taxon>
        <taxon>Pentapetalae</taxon>
        <taxon>rosids</taxon>
        <taxon>fabids</taxon>
        <taxon>Rosales</taxon>
        <taxon>Rosaceae</taxon>
        <taxon>Amygdaloideae</taxon>
        <taxon>Amygdaleae</taxon>
        <taxon>Prunus</taxon>
    </lineage>
</organism>
<dbReference type="InterPro" id="IPR000626">
    <property type="entry name" value="Ubiquitin-like_dom"/>
</dbReference>
<dbReference type="GeneID" id="110752576"/>
<dbReference type="RefSeq" id="XP_021808950.1">
    <property type="nucleotide sequence ID" value="XM_021953258.1"/>
</dbReference>
<name>A0A6P5RVU7_PRUAV</name>
<accession>A0A6P5RVU7</accession>
<keyword evidence="2" id="KW-1185">Reference proteome</keyword>
<gene>
    <name evidence="3" type="primary">LOC110752576</name>
</gene>
<evidence type="ECO:0000313" key="2">
    <source>
        <dbReference type="Proteomes" id="UP000515124"/>
    </source>
</evidence>
<dbReference type="PROSITE" id="PS50053">
    <property type="entry name" value="UBIQUITIN_2"/>
    <property type="match status" value="1"/>
</dbReference>
<feature type="domain" description="Ubiquitin-like" evidence="1">
    <location>
        <begin position="305"/>
        <end position="385"/>
    </location>
</feature>
<dbReference type="KEGG" id="pavi:110752576"/>
<sequence length="385" mass="42758">MKFPVVLIYEDYQNYECYYMDYSSDMERVKDVKFKIEKDSGIAFDQLKLFLVVGEDEHISLETLEKGVFVVLPYPEIATVPDEEIGCHLGSSGGLDNTVVAAVSKEEIDNHPDSNGGGGGLDNSEAVEVTDEQIAYILNSGDGSQTQTVEVKVMACSLMDRQSTHFTEVVVVLDNVFTLTQQLRKVLQLQNSHHITVLFNGRELEQNCCPFLDFRTNLSENWVDIIIQQGTIVGAEDINQKVIVGECSTANQMVPAWDPTSVYLTQEANVASSSAAVNQTNASALAANHTDDASEKVVGNVKEEHKIAVKVAIGRRNQYIINVYPSDKVSILRQRLAQRLAELNIPMPERYHFVIGANEVDNEELSIDEVGLKNNRVINLISKDE</sequence>
<evidence type="ECO:0000259" key="1">
    <source>
        <dbReference type="PROSITE" id="PS50053"/>
    </source>
</evidence>
<proteinExistence type="predicted"/>
<dbReference type="Proteomes" id="UP000515124">
    <property type="component" value="Unplaced"/>
</dbReference>
<protein>
    <submittedName>
        <fullName evidence="3">Uncharacterized protein LOC110752576</fullName>
    </submittedName>
</protein>
<reference evidence="3" key="1">
    <citation type="submission" date="2025-08" db="UniProtKB">
        <authorList>
            <consortium name="RefSeq"/>
        </authorList>
    </citation>
    <scope>IDENTIFICATION</scope>
</reference>